<evidence type="ECO:0000313" key="4">
    <source>
        <dbReference type="Proteomes" id="UP001056693"/>
    </source>
</evidence>
<dbReference type="EMBL" id="SNUZ01000004">
    <property type="protein sequence ID" value="MCL3787101.1"/>
    <property type="molecule type" value="Genomic_DNA"/>
</dbReference>
<evidence type="ECO:0000259" key="2">
    <source>
        <dbReference type="Pfam" id="PF13240"/>
    </source>
</evidence>
<sequence>MTDMGKFDGILDDVIVNAKAAASVVSKKASDVYDNSKQKIVAAEIRAEINTKLKELGALTYKSVVHGTDLSDKIKEKSAEITELKENLDLINDSISATKSVTYCPECGSDVPENSKFCNSCGAKLDEDKAQL</sequence>
<dbReference type="Pfam" id="PF13240">
    <property type="entry name" value="Zn_Ribbon_1"/>
    <property type="match status" value="1"/>
</dbReference>
<proteinExistence type="predicted"/>
<gene>
    <name evidence="3" type="ORF">E2N93_03570</name>
</gene>
<dbReference type="Proteomes" id="UP001056693">
    <property type="component" value="Unassembled WGS sequence"/>
</dbReference>
<keyword evidence="1" id="KW-0175">Coiled coil</keyword>
<keyword evidence="4" id="KW-1185">Reference proteome</keyword>
<organism evidence="3 4">
    <name type="scientific">Ruminococcus bromii</name>
    <dbReference type="NCBI Taxonomy" id="40518"/>
    <lineage>
        <taxon>Bacteria</taxon>
        <taxon>Bacillati</taxon>
        <taxon>Bacillota</taxon>
        <taxon>Clostridia</taxon>
        <taxon>Eubacteriales</taxon>
        <taxon>Oscillospiraceae</taxon>
        <taxon>Ruminococcus</taxon>
    </lineage>
</organism>
<evidence type="ECO:0000256" key="1">
    <source>
        <dbReference type="SAM" id="Coils"/>
    </source>
</evidence>
<accession>A0ABT0NFY4</accession>
<comment type="caution">
    <text evidence="3">The sequence shown here is derived from an EMBL/GenBank/DDBJ whole genome shotgun (WGS) entry which is preliminary data.</text>
</comment>
<feature type="coiled-coil region" evidence="1">
    <location>
        <begin position="67"/>
        <end position="94"/>
    </location>
</feature>
<name>A0ABT0NFY4_9FIRM</name>
<protein>
    <submittedName>
        <fullName evidence="3">Zinc ribbon domain-containing protein</fullName>
    </submittedName>
</protein>
<feature type="domain" description="Zinc-ribbon" evidence="2">
    <location>
        <begin position="103"/>
        <end position="125"/>
    </location>
</feature>
<reference evidence="3 4" key="1">
    <citation type="submission" date="2019-03" db="EMBL/GenBank/DDBJ databases">
        <authorList>
            <person name="Molinero N."/>
            <person name="Sanchez B."/>
            <person name="Walker A."/>
            <person name="Duncan S."/>
            <person name="Delgado S."/>
            <person name="Margolles A."/>
        </authorList>
    </citation>
    <scope>NUCLEOTIDE SEQUENCE [LARGE SCALE GENOMIC DNA]</scope>
    <source>
        <strain evidence="3 4">IPLA60002</strain>
    </source>
</reference>
<evidence type="ECO:0000313" key="3">
    <source>
        <dbReference type="EMBL" id="MCL3787101.1"/>
    </source>
</evidence>
<dbReference type="InterPro" id="IPR026870">
    <property type="entry name" value="Zinc_ribbon_dom"/>
</dbReference>